<dbReference type="SMART" id="SM00834">
    <property type="entry name" value="CxxC_CXXC_SSSS"/>
    <property type="match status" value="1"/>
</dbReference>
<feature type="domain" description="Putative regulatory protein FmdB zinc ribbon" evidence="2">
    <location>
        <begin position="1"/>
        <end position="41"/>
    </location>
</feature>
<evidence type="ECO:0000313" key="4">
    <source>
        <dbReference type="Proteomes" id="UP000032233"/>
    </source>
</evidence>
<reference evidence="3 4" key="1">
    <citation type="submission" date="2013-11" db="EMBL/GenBank/DDBJ databases">
        <title>Metagenomic analysis of a methanogenic consortium involved in long chain n-alkane degradation.</title>
        <authorList>
            <person name="Davidova I.A."/>
            <person name="Callaghan A.V."/>
            <person name="Wawrik B."/>
            <person name="Pruitt S."/>
            <person name="Marks C."/>
            <person name="Duncan K.E."/>
            <person name="Suflita J.M."/>
        </authorList>
    </citation>
    <scope>NUCLEOTIDE SEQUENCE [LARGE SCALE GENOMIC DNA]</scope>
    <source>
        <strain evidence="3 4">SPR</strain>
    </source>
</reference>
<sequence>MPIFEFKCSACGHEFEILVMKSDEKVNCPKCQSDKVEKKLSSFATQGLGSLDSLSSGSSGCGSSGGFS</sequence>
<proteinExistence type="predicted"/>
<dbReference type="EMBL" id="AZAC01000048">
    <property type="protein sequence ID" value="KIX11659.1"/>
    <property type="molecule type" value="Genomic_DNA"/>
</dbReference>
<evidence type="ECO:0000259" key="2">
    <source>
        <dbReference type="SMART" id="SM00834"/>
    </source>
</evidence>
<evidence type="ECO:0000313" key="3">
    <source>
        <dbReference type="EMBL" id="KIX11659.1"/>
    </source>
</evidence>
<gene>
    <name evidence="3" type="ORF">X474_23295</name>
</gene>
<feature type="compositionally biased region" description="Gly residues" evidence="1">
    <location>
        <begin position="59"/>
        <end position="68"/>
    </location>
</feature>
<feature type="compositionally biased region" description="Low complexity" evidence="1">
    <location>
        <begin position="47"/>
        <end position="58"/>
    </location>
</feature>
<dbReference type="STRING" id="1429043.X474_23295"/>
<dbReference type="OrthoDB" id="9813321at2"/>
<dbReference type="Gene3D" id="2.20.28.30">
    <property type="entry name" value="RNA polymerase ii, chain L"/>
    <property type="match status" value="1"/>
</dbReference>
<feature type="region of interest" description="Disordered" evidence="1">
    <location>
        <begin position="47"/>
        <end position="68"/>
    </location>
</feature>
<comment type="caution">
    <text evidence="3">The sequence shown here is derived from an EMBL/GenBank/DDBJ whole genome shotgun (WGS) entry which is preliminary data.</text>
</comment>
<dbReference type="AlphaFoldDB" id="A0A0D2J097"/>
<dbReference type="Pfam" id="PF09723">
    <property type="entry name" value="Zn_ribbon_8"/>
    <property type="match status" value="1"/>
</dbReference>
<keyword evidence="4" id="KW-1185">Reference proteome</keyword>
<accession>A0A0D2J097</accession>
<dbReference type="RefSeq" id="WP_044351776.1">
    <property type="nucleotide sequence ID" value="NZ_AZAC01000048.1"/>
</dbReference>
<dbReference type="Proteomes" id="UP000032233">
    <property type="component" value="Unassembled WGS sequence"/>
</dbReference>
<evidence type="ECO:0000256" key="1">
    <source>
        <dbReference type="SAM" id="MobiDB-lite"/>
    </source>
</evidence>
<organism evidence="3 4">
    <name type="scientific">Dethiosulfatarculus sandiegensis</name>
    <dbReference type="NCBI Taxonomy" id="1429043"/>
    <lineage>
        <taxon>Bacteria</taxon>
        <taxon>Pseudomonadati</taxon>
        <taxon>Thermodesulfobacteriota</taxon>
        <taxon>Desulfarculia</taxon>
        <taxon>Desulfarculales</taxon>
        <taxon>Desulfarculaceae</taxon>
        <taxon>Dethiosulfatarculus</taxon>
    </lineage>
</organism>
<dbReference type="InterPro" id="IPR013429">
    <property type="entry name" value="Regulatory_FmdB_Zinc_ribbon"/>
</dbReference>
<dbReference type="InParanoid" id="A0A0D2J097"/>
<dbReference type="NCBIfam" id="TIGR02605">
    <property type="entry name" value="CxxC_CxxC_SSSS"/>
    <property type="match status" value="1"/>
</dbReference>
<protein>
    <submittedName>
        <fullName evidence="3">Regulatory protein</fullName>
    </submittedName>
</protein>
<name>A0A0D2J097_9BACT</name>